<evidence type="ECO:0000256" key="5">
    <source>
        <dbReference type="ARBA" id="ARBA00022833"/>
    </source>
</evidence>
<name>Q1RPY7_CIOIN</name>
<dbReference type="Gene3D" id="3.30.50.10">
    <property type="entry name" value="Erythroid Transcription Factor GATA-1, subunit A"/>
    <property type="match status" value="1"/>
</dbReference>
<dbReference type="GO" id="GO:0005634">
    <property type="term" value="C:nucleus"/>
    <property type="evidence" value="ECO:0007669"/>
    <property type="project" value="UniProtKB-SubCell"/>
</dbReference>
<sequence>MPFGAAPVCKHCSAEETPIWRREGNEFICQTCFVKQGINKREKTGETSNGNGSKKSNGKGKNSRSKIARNKTVSKGKGRRSIFKNKFFSKRLTPTLSGTSVVTDSVFYKGQYYQTGDIVSVIDEDDCLPYYAQCNGFLTDEYSEKYTSFTWLIPSKKLDQDRSFDPKNFYFGPSDDTLHLMDAIEFVCHAPTDYFKPSKSIFNTYPSRVDKNYISVDFALSDTETA</sequence>
<gene>
    <name evidence="10" type="primary">Ci-Gat-like</name>
</gene>
<evidence type="ECO:0000256" key="4">
    <source>
        <dbReference type="ARBA" id="ARBA00022771"/>
    </source>
</evidence>
<dbReference type="GO" id="GO:0043565">
    <property type="term" value="F:sequence-specific DNA binding"/>
    <property type="evidence" value="ECO:0007669"/>
    <property type="project" value="InterPro"/>
</dbReference>
<keyword evidence="3" id="KW-0479">Metal-binding</keyword>
<keyword evidence="5" id="KW-0862">Zinc</keyword>
<dbReference type="PANTHER" id="PTHR13340:SF2">
    <property type="entry name" value="GATA ZINC FINGER DOMAIN-CONTAINING PROTEIN 1"/>
    <property type="match status" value="1"/>
</dbReference>
<dbReference type="InterPro" id="IPR013088">
    <property type="entry name" value="Znf_NHR/GATA"/>
</dbReference>
<dbReference type="PANTHER" id="PTHR13340">
    <property type="entry name" value="GATA ZINC FINGER DOMAIN-CONTAINING"/>
    <property type="match status" value="1"/>
</dbReference>
<dbReference type="PROSITE" id="PS50114">
    <property type="entry name" value="GATA_ZN_FINGER_2"/>
    <property type="match status" value="1"/>
</dbReference>
<comment type="subcellular location">
    <subcellularLocation>
        <location evidence="1">Nucleus</location>
    </subcellularLocation>
</comment>
<feature type="region of interest" description="Disordered" evidence="8">
    <location>
        <begin position="42"/>
        <end position="78"/>
    </location>
</feature>
<reference evidence="10" key="1">
    <citation type="journal article" date="2006" name="Dev. Biol.">
        <title>Systematic analysis of embryonic expression profiles of zinc finger genes in Ciona intestinalis.</title>
        <authorList>
            <person name="Miwata K."/>
            <person name="Chiba T."/>
            <person name="Horii R."/>
            <person name="Yamada L."/>
            <person name="Kubo A."/>
            <person name="Miyamura D."/>
            <person name="Satoh N."/>
            <person name="Satou Y."/>
        </authorList>
    </citation>
    <scope>NUCLEOTIDE SEQUENCE</scope>
</reference>
<feature type="domain" description="GATA-type" evidence="9">
    <location>
        <begin position="9"/>
        <end position="32"/>
    </location>
</feature>
<accession>Q1RPY7</accession>
<evidence type="ECO:0000259" key="9">
    <source>
        <dbReference type="PROSITE" id="PS50114"/>
    </source>
</evidence>
<dbReference type="GO" id="GO:0008270">
    <property type="term" value="F:zinc ion binding"/>
    <property type="evidence" value="ECO:0007669"/>
    <property type="project" value="UniProtKB-KW"/>
</dbReference>
<keyword evidence="6" id="KW-0539">Nucleus</keyword>
<dbReference type="GO" id="GO:0006355">
    <property type="term" value="P:regulation of DNA-templated transcription"/>
    <property type="evidence" value="ECO:0007669"/>
    <property type="project" value="InterPro"/>
</dbReference>
<evidence type="ECO:0000256" key="3">
    <source>
        <dbReference type="ARBA" id="ARBA00022723"/>
    </source>
</evidence>
<evidence type="ECO:0000256" key="7">
    <source>
        <dbReference type="PROSITE-ProRule" id="PRU00094"/>
    </source>
</evidence>
<dbReference type="InterPro" id="IPR039050">
    <property type="entry name" value="GATAD1"/>
</dbReference>
<accession>A0A1W2VNZ4</accession>
<dbReference type="OrthoDB" id="9994231at2759"/>
<feature type="compositionally biased region" description="Basic residues" evidence="8">
    <location>
        <begin position="56"/>
        <end position="78"/>
    </location>
</feature>
<keyword evidence="4 7" id="KW-0863">Zinc-finger</keyword>
<dbReference type="InterPro" id="IPR000679">
    <property type="entry name" value="Znf_GATA"/>
</dbReference>
<proteinExistence type="evidence at transcript level"/>
<dbReference type="AlphaFoldDB" id="Q1RPY7"/>
<evidence type="ECO:0000256" key="6">
    <source>
        <dbReference type="ARBA" id="ARBA00023242"/>
    </source>
</evidence>
<evidence type="ECO:0000256" key="8">
    <source>
        <dbReference type="SAM" id="MobiDB-lite"/>
    </source>
</evidence>
<evidence type="ECO:0000256" key="1">
    <source>
        <dbReference type="ARBA" id="ARBA00004123"/>
    </source>
</evidence>
<protein>
    <recommendedName>
        <fullName evidence="2">GATA zinc finger domain-containing protein 1</fullName>
    </recommendedName>
</protein>
<dbReference type="KEGG" id="cin:778865"/>
<evidence type="ECO:0000256" key="2">
    <source>
        <dbReference type="ARBA" id="ARBA00014943"/>
    </source>
</evidence>
<dbReference type="SMART" id="SM00401">
    <property type="entry name" value="ZnF_GATA"/>
    <property type="match status" value="1"/>
</dbReference>
<dbReference type="EMBL" id="AK222416">
    <property type="protein sequence ID" value="BAE93298.1"/>
    <property type="molecule type" value="mRNA"/>
</dbReference>
<organism evidence="10">
    <name type="scientific">Ciona intestinalis</name>
    <name type="common">Transparent sea squirt</name>
    <name type="synonym">Ascidia intestinalis</name>
    <dbReference type="NCBI Taxonomy" id="7719"/>
    <lineage>
        <taxon>Eukaryota</taxon>
        <taxon>Metazoa</taxon>
        <taxon>Chordata</taxon>
        <taxon>Tunicata</taxon>
        <taxon>Ascidiacea</taxon>
        <taxon>Phlebobranchia</taxon>
        <taxon>Cionidae</taxon>
        <taxon>Ciona</taxon>
    </lineage>
</organism>
<evidence type="ECO:0000313" key="10">
    <source>
        <dbReference type="EMBL" id="BAE93298.1"/>
    </source>
</evidence>